<feature type="non-terminal residue" evidence="1">
    <location>
        <position position="1"/>
    </location>
</feature>
<sequence length="121" mass="13801">VELRGLEERIAQYPNGAWQKMIIAVLSDQTLHMENVFDCEISLPHTDFIIKKSTLYSPGHLAMMSNSGSPSSHHPGLKVLHSPPWKALPAVIMIVVCHTRAIHWWIQSLFWNHNNLPFPSR</sequence>
<evidence type="ECO:0000313" key="2">
    <source>
        <dbReference type="Proteomes" id="UP000318571"/>
    </source>
</evidence>
<protein>
    <submittedName>
        <fullName evidence="1">Uncharacterized protein</fullName>
    </submittedName>
</protein>
<dbReference type="Proteomes" id="UP000318571">
    <property type="component" value="Chromosome 7"/>
</dbReference>
<dbReference type="AlphaFoldDB" id="A0A553P421"/>
<evidence type="ECO:0000313" key="1">
    <source>
        <dbReference type="EMBL" id="TRY72390.1"/>
    </source>
</evidence>
<reference evidence="1 2" key="1">
    <citation type="journal article" date="2018" name="Nat. Ecol. Evol.">
        <title>Genomic signatures of mitonuclear coevolution across populations of Tigriopus californicus.</title>
        <authorList>
            <person name="Barreto F.S."/>
            <person name="Watson E.T."/>
            <person name="Lima T.G."/>
            <person name="Willett C.S."/>
            <person name="Edmands S."/>
            <person name="Li W."/>
            <person name="Burton R.S."/>
        </authorList>
    </citation>
    <scope>NUCLEOTIDE SEQUENCE [LARGE SCALE GENOMIC DNA]</scope>
    <source>
        <strain evidence="1 2">San Diego</strain>
    </source>
</reference>
<comment type="caution">
    <text evidence="1">The sequence shown here is derived from an EMBL/GenBank/DDBJ whole genome shotgun (WGS) entry which is preliminary data.</text>
</comment>
<organism evidence="1 2">
    <name type="scientific">Tigriopus californicus</name>
    <name type="common">Marine copepod</name>
    <dbReference type="NCBI Taxonomy" id="6832"/>
    <lineage>
        <taxon>Eukaryota</taxon>
        <taxon>Metazoa</taxon>
        <taxon>Ecdysozoa</taxon>
        <taxon>Arthropoda</taxon>
        <taxon>Crustacea</taxon>
        <taxon>Multicrustacea</taxon>
        <taxon>Hexanauplia</taxon>
        <taxon>Copepoda</taxon>
        <taxon>Harpacticoida</taxon>
        <taxon>Harpacticidae</taxon>
        <taxon>Tigriopus</taxon>
    </lineage>
</organism>
<accession>A0A553P421</accession>
<keyword evidence="2" id="KW-1185">Reference proteome</keyword>
<proteinExistence type="predicted"/>
<dbReference type="EMBL" id="VCGU01000008">
    <property type="protein sequence ID" value="TRY72390.1"/>
    <property type="molecule type" value="Genomic_DNA"/>
</dbReference>
<gene>
    <name evidence="1" type="ORF">TCAL_08440</name>
</gene>
<name>A0A553P421_TIGCA</name>